<sequence>MTISDNPKRLTESDILFVRAFSECKMSIRCTACQMNCSIQNVKYHLKKVHELTDYDPLNDDDLARLIDWINETDQT</sequence>
<dbReference type="Pfam" id="PF13556">
    <property type="entry name" value="HTH_30"/>
    <property type="match status" value="1"/>
</dbReference>
<evidence type="ECO:0000313" key="2">
    <source>
        <dbReference type="EMBL" id="DAD70840.1"/>
    </source>
</evidence>
<protein>
    <submittedName>
        <fullName evidence="2">PucR C-terminal helix-turn-helix domain</fullName>
    </submittedName>
</protein>
<accession>A0A8S5LLW5</accession>
<feature type="domain" description="PucR C-terminal helix-turn-helix" evidence="1">
    <location>
        <begin position="18"/>
        <end position="66"/>
    </location>
</feature>
<proteinExistence type="predicted"/>
<name>A0A8S5LLW5_9CAUD</name>
<reference evidence="2" key="1">
    <citation type="journal article" date="2021" name="Proc. Natl. Acad. Sci. U.S.A.">
        <title>A Catalog of Tens of Thousands of Viruses from Human Metagenomes Reveals Hidden Associations with Chronic Diseases.</title>
        <authorList>
            <person name="Tisza M.J."/>
            <person name="Buck C.B."/>
        </authorList>
    </citation>
    <scope>NUCLEOTIDE SEQUENCE</scope>
    <source>
        <strain evidence="2">Ctvok7</strain>
    </source>
</reference>
<dbReference type="Gene3D" id="1.10.10.2840">
    <property type="entry name" value="PucR C-terminal helix-turn-helix domain"/>
    <property type="match status" value="1"/>
</dbReference>
<dbReference type="EMBL" id="BK015871">
    <property type="protein sequence ID" value="DAD70840.1"/>
    <property type="molecule type" value="Genomic_DNA"/>
</dbReference>
<evidence type="ECO:0000259" key="1">
    <source>
        <dbReference type="Pfam" id="PF13556"/>
    </source>
</evidence>
<dbReference type="InterPro" id="IPR042070">
    <property type="entry name" value="PucR_C-HTH_sf"/>
</dbReference>
<dbReference type="InterPro" id="IPR025736">
    <property type="entry name" value="PucR_C-HTH_dom"/>
</dbReference>
<organism evidence="2">
    <name type="scientific">Siphoviridae sp. ctvok7</name>
    <dbReference type="NCBI Taxonomy" id="2827596"/>
    <lineage>
        <taxon>Viruses</taxon>
        <taxon>Duplodnaviria</taxon>
        <taxon>Heunggongvirae</taxon>
        <taxon>Uroviricota</taxon>
        <taxon>Caudoviricetes</taxon>
    </lineage>
</organism>